<feature type="compositionally biased region" description="Basic residues" evidence="1">
    <location>
        <begin position="177"/>
        <end position="191"/>
    </location>
</feature>
<proteinExistence type="predicted"/>
<reference evidence="2 3" key="1">
    <citation type="submission" date="2018-12" db="EMBL/GenBank/DDBJ databases">
        <title>bacterium Hansschlegelia zhihuaiae S113.</title>
        <authorList>
            <person name="He J."/>
        </authorList>
    </citation>
    <scope>NUCLEOTIDE SEQUENCE [LARGE SCALE GENOMIC DNA]</scope>
    <source>
        <strain evidence="2 3">S 113</strain>
    </source>
</reference>
<dbReference type="OrthoDB" id="528778at2"/>
<keyword evidence="3" id="KW-1185">Reference proteome</keyword>
<evidence type="ECO:0000313" key="3">
    <source>
        <dbReference type="Proteomes" id="UP000289708"/>
    </source>
</evidence>
<accession>A0A4Q0MGU3</accession>
<organism evidence="2 3">
    <name type="scientific">Hansschlegelia zhihuaiae</name>
    <dbReference type="NCBI Taxonomy" id="405005"/>
    <lineage>
        <taxon>Bacteria</taxon>
        <taxon>Pseudomonadati</taxon>
        <taxon>Pseudomonadota</taxon>
        <taxon>Alphaproteobacteria</taxon>
        <taxon>Hyphomicrobiales</taxon>
        <taxon>Methylopilaceae</taxon>
        <taxon>Hansschlegelia</taxon>
    </lineage>
</organism>
<dbReference type="Proteomes" id="UP000289708">
    <property type="component" value="Unassembled WGS sequence"/>
</dbReference>
<feature type="region of interest" description="Disordered" evidence="1">
    <location>
        <begin position="123"/>
        <end position="222"/>
    </location>
</feature>
<feature type="compositionally biased region" description="Basic and acidic residues" evidence="1">
    <location>
        <begin position="123"/>
        <end position="135"/>
    </location>
</feature>
<dbReference type="RefSeq" id="WP_128778114.1">
    <property type="nucleotide sequence ID" value="NZ_RYFI01000013.1"/>
</dbReference>
<evidence type="ECO:0000313" key="2">
    <source>
        <dbReference type="EMBL" id="RXF72688.1"/>
    </source>
</evidence>
<comment type="caution">
    <text evidence="2">The sequence shown here is derived from an EMBL/GenBank/DDBJ whole genome shotgun (WGS) entry which is preliminary data.</text>
</comment>
<evidence type="ECO:0000256" key="1">
    <source>
        <dbReference type="SAM" id="MobiDB-lite"/>
    </source>
</evidence>
<protein>
    <submittedName>
        <fullName evidence="2">Uncharacterized protein</fullName>
    </submittedName>
</protein>
<gene>
    <name evidence="2" type="ORF">EK403_14075</name>
</gene>
<dbReference type="AlphaFoldDB" id="A0A4Q0MGU3"/>
<dbReference type="EMBL" id="RYFI01000013">
    <property type="protein sequence ID" value="RXF72688.1"/>
    <property type="molecule type" value="Genomic_DNA"/>
</dbReference>
<name>A0A4Q0MGU3_9HYPH</name>
<sequence length="222" mass="24491">MRLRAYIAFHAGLESWIEQRGLRALARLRPAGFIDRLEGLIPLLLAARRLTRIVRIEAEIAPYAISTEIETVAHGSALFEQALSEDAFAALPEPLRAFHGSDGHPVWWGGAIALHRTRRPFSDRSASRSSADKAHVPSAISKRLPPDAAGIPMHNKASPGEGEAVGVDLAGLERPFQRARPRREGCRKRHDRDKSTEAGHFSRHSIAALRPPMRASVTCRRS</sequence>